<dbReference type="EMBL" id="JAHEPS010000002">
    <property type="protein sequence ID" value="MBT1444614.1"/>
    <property type="molecule type" value="Genomic_DNA"/>
</dbReference>
<feature type="transmembrane region" description="Helical" evidence="3">
    <location>
        <begin position="6"/>
        <end position="29"/>
    </location>
</feature>
<organism evidence="6 7">
    <name type="scientific">Shewanella jiangmenensis</name>
    <dbReference type="NCBI Taxonomy" id="2837387"/>
    <lineage>
        <taxon>Bacteria</taxon>
        <taxon>Pseudomonadati</taxon>
        <taxon>Pseudomonadota</taxon>
        <taxon>Gammaproteobacteria</taxon>
        <taxon>Alteromonadales</taxon>
        <taxon>Shewanellaceae</taxon>
        <taxon>Shewanella</taxon>
    </lineage>
</organism>
<dbReference type="EC" id="2.7.7.65" evidence="1"/>
<dbReference type="Gene3D" id="3.30.70.270">
    <property type="match status" value="1"/>
</dbReference>
<sequence length="524" mass="58843">MRLNHFSLLLGTVLTVAAFVTSFLLYGLFLRPELMREVRDQQLMEVRALKAGVDFFRQPLTTISVDYAVWDEMVDFLKAPTPAFAESNLYPEAFSAAQMDGAFLFDLNGDIVWQYQSVPGLIPDDVNAQPQWFGVVLPDKAAVDNQKTSTRSGIVRHGSRVLFFSNTTVLPSKGVGPVVGSFMVVRIVDVSLSDKLKQLTLVDSSLGLANLRLHNQLPEFNDTLDIDDISLSHQWLIKDVFDMPALVLTVTHHKGVMPSFISKESVLIFATFMVILFVGSVPLSLLLITPLNNIHRVLLKMTARGRLVKINQRFFLEEIDKLTLSFNQLAEMLERHQNYLESLSLKDPLTGIANRRGLEAFASRAYSEWSEGKGALGFLMIDVDEFKKYNDSLGHGAGDKALLSIAQALLIECRRRGELVTRFGGEEFCVVVHGDNTTQIERLAERMLIRIRELNIAHPAGQFGMVTISIGGVLFERYDPQFDELSWQDMLVMADKQLYLAKSEGRNRVCLRFMHAARLVKTVG</sequence>
<dbReference type="CDD" id="cd01949">
    <property type="entry name" value="GGDEF"/>
    <property type="match status" value="1"/>
</dbReference>
<dbReference type="InterPro" id="IPR007892">
    <property type="entry name" value="CHASE4"/>
</dbReference>
<name>A0ABS5V2C3_9GAMM</name>
<dbReference type="GO" id="GO:0052621">
    <property type="term" value="F:diguanylate cyclase activity"/>
    <property type="evidence" value="ECO:0007669"/>
    <property type="project" value="UniProtKB-EC"/>
</dbReference>
<keyword evidence="6" id="KW-0808">Transferase</keyword>
<dbReference type="Proteomes" id="UP001195903">
    <property type="component" value="Unassembled WGS sequence"/>
</dbReference>
<dbReference type="PROSITE" id="PS50887">
    <property type="entry name" value="GGDEF"/>
    <property type="match status" value="1"/>
</dbReference>
<keyword evidence="7" id="KW-1185">Reference proteome</keyword>
<evidence type="ECO:0000256" key="1">
    <source>
        <dbReference type="ARBA" id="ARBA00012528"/>
    </source>
</evidence>
<dbReference type="InterPro" id="IPR050469">
    <property type="entry name" value="Diguanylate_Cyclase"/>
</dbReference>
<dbReference type="InterPro" id="IPR000160">
    <property type="entry name" value="GGDEF_dom"/>
</dbReference>
<comment type="caution">
    <text evidence="6">The sequence shown here is derived from an EMBL/GenBank/DDBJ whole genome shotgun (WGS) entry which is preliminary data.</text>
</comment>
<evidence type="ECO:0000256" key="2">
    <source>
        <dbReference type="ARBA" id="ARBA00034247"/>
    </source>
</evidence>
<evidence type="ECO:0000259" key="5">
    <source>
        <dbReference type="PROSITE" id="PS50887"/>
    </source>
</evidence>
<accession>A0ABS5V2C3</accession>
<proteinExistence type="predicted"/>
<dbReference type="Pfam" id="PF00990">
    <property type="entry name" value="GGDEF"/>
    <property type="match status" value="1"/>
</dbReference>
<dbReference type="InterPro" id="IPR003660">
    <property type="entry name" value="HAMP_dom"/>
</dbReference>
<evidence type="ECO:0000313" key="6">
    <source>
        <dbReference type="EMBL" id="MBT1444614.1"/>
    </source>
</evidence>
<dbReference type="InterPro" id="IPR043128">
    <property type="entry name" value="Rev_trsase/Diguanyl_cyclase"/>
</dbReference>
<reference evidence="6 7" key="1">
    <citation type="submission" date="2021-05" db="EMBL/GenBank/DDBJ databases">
        <title>Shewanella sp. JM162201.</title>
        <authorList>
            <person name="Xu S."/>
            <person name="Li A."/>
        </authorList>
    </citation>
    <scope>NUCLEOTIDE SEQUENCE [LARGE SCALE GENOMIC DNA]</scope>
    <source>
        <strain evidence="6 7">JM162201</strain>
    </source>
</reference>
<dbReference type="PANTHER" id="PTHR45138:SF9">
    <property type="entry name" value="DIGUANYLATE CYCLASE DGCM-RELATED"/>
    <property type="match status" value="1"/>
</dbReference>
<feature type="domain" description="GGDEF" evidence="5">
    <location>
        <begin position="374"/>
        <end position="514"/>
    </location>
</feature>
<comment type="catalytic activity">
    <reaction evidence="2">
        <text>2 GTP = 3',3'-c-di-GMP + 2 diphosphate</text>
        <dbReference type="Rhea" id="RHEA:24898"/>
        <dbReference type="ChEBI" id="CHEBI:33019"/>
        <dbReference type="ChEBI" id="CHEBI:37565"/>
        <dbReference type="ChEBI" id="CHEBI:58805"/>
        <dbReference type="EC" id="2.7.7.65"/>
    </reaction>
</comment>
<keyword evidence="3" id="KW-1133">Transmembrane helix</keyword>
<keyword evidence="3" id="KW-0812">Transmembrane</keyword>
<feature type="domain" description="HAMP" evidence="4">
    <location>
        <begin position="285"/>
        <end position="338"/>
    </location>
</feature>
<dbReference type="NCBIfam" id="TIGR00254">
    <property type="entry name" value="GGDEF"/>
    <property type="match status" value="1"/>
</dbReference>
<keyword evidence="6" id="KW-0548">Nucleotidyltransferase</keyword>
<gene>
    <name evidence="6" type="ORF">KJI95_08725</name>
</gene>
<evidence type="ECO:0000256" key="3">
    <source>
        <dbReference type="SAM" id="Phobius"/>
    </source>
</evidence>
<dbReference type="InterPro" id="IPR029787">
    <property type="entry name" value="Nucleotide_cyclase"/>
</dbReference>
<dbReference type="Pfam" id="PF05228">
    <property type="entry name" value="CHASE4"/>
    <property type="match status" value="1"/>
</dbReference>
<dbReference type="SMART" id="SM00267">
    <property type="entry name" value="GGDEF"/>
    <property type="match status" value="1"/>
</dbReference>
<evidence type="ECO:0000313" key="7">
    <source>
        <dbReference type="Proteomes" id="UP001195903"/>
    </source>
</evidence>
<protein>
    <recommendedName>
        <fullName evidence="1">diguanylate cyclase</fullName>
        <ecNumber evidence="1">2.7.7.65</ecNumber>
    </recommendedName>
</protein>
<feature type="transmembrane region" description="Helical" evidence="3">
    <location>
        <begin position="266"/>
        <end position="288"/>
    </location>
</feature>
<dbReference type="PANTHER" id="PTHR45138">
    <property type="entry name" value="REGULATORY COMPONENTS OF SENSORY TRANSDUCTION SYSTEM"/>
    <property type="match status" value="1"/>
</dbReference>
<dbReference type="PROSITE" id="PS50885">
    <property type="entry name" value="HAMP"/>
    <property type="match status" value="1"/>
</dbReference>
<keyword evidence="3" id="KW-0472">Membrane</keyword>
<dbReference type="SUPFAM" id="SSF55073">
    <property type="entry name" value="Nucleotide cyclase"/>
    <property type="match status" value="1"/>
</dbReference>
<evidence type="ECO:0000259" key="4">
    <source>
        <dbReference type="PROSITE" id="PS50885"/>
    </source>
</evidence>